<organism evidence="2 3">
    <name type="scientific">Hymenobacter saemangeumensis</name>
    <dbReference type="NCBI Taxonomy" id="1084522"/>
    <lineage>
        <taxon>Bacteria</taxon>
        <taxon>Pseudomonadati</taxon>
        <taxon>Bacteroidota</taxon>
        <taxon>Cytophagia</taxon>
        <taxon>Cytophagales</taxon>
        <taxon>Hymenobacteraceae</taxon>
        <taxon>Hymenobacter</taxon>
    </lineage>
</organism>
<comment type="caution">
    <text evidence="2">The sequence shown here is derived from an EMBL/GenBank/DDBJ whole genome shotgun (WGS) entry which is preliminary data.</text>
</comment>
<evidence type="ECO:0008006" key="4">
    <source>
        <dbReference type="Google" id="ProtNLM"/>
    </source>
</evidence>
<accession>A0ABP8HWW2</accession>
<proteinExistence type="predicted"/>
<keyword evidence="1" id="KW-0472">Membrane</keyword>
<keyword evidence="3" id="KW-1185">Reference proteome</keyword>
<gene>
    <name evidence="2" type="ORF">GCM10023185_00520</name>
</gene>
<keyword evidence="1" id="KW-1133">Transmembrane helix</keyword>
<reference evidence="3" key="1">
    <citation type="journal article" date="2019" name="Int. J. Syst. Evol. Microbiol.">
        <title>The Global Catalogue of Microorganisms (GCM) 10K type strain sequencing project: providing services to taxonomists for standard genome sequencing and annotation.</title>
        <authorList>
            <consortium name="The Broad Institute Genomics Platform"/>
            <consortium name="The Broad Institute Genome Sequencing Center for Infectious Disease"/>
            <person name="Wu L."/>
            <person name="Ma J."/>
        </authorList>
    </citation>
    <scope>NUCLEOTIDE SEQUENCE [LARGE SCALE GENOMIC DNA]</scope>
    <source>
        <strain evidence="3">JCM 17923</strain>
    </source>
</reference>
<feature type="transmembrane region" description="Helical" evidence="1">
    <location>
        <begin position="187"/>
        <end position="206"/>
    </location>
</feature>
<sequence length="213" mass="22452">MTLSPGFRKLLLTAHLTFSVGWLGAVLVFLALALAGLRSPDAQLVRAAYQAMELSAFFVIVPASLGALLTGVAQALGTHWGLFRHYWVLVKLVLTVAATALLLLHLRPIGFLAGVVSSGGMLPALHRGLRLQMVLDAGAAALLLLGLVLISVYRPWGRTPFGRPRQPAPPSHSPAGPAADARWGTGGYVLAALLLLLGLVILKHLLGGGLRHH</sequence>
<evidence type="ECO:0000313" key="3">
    <source>
        <dbReference type="Proteomes" id="UP001501153"/>
    </source>
</evidence>
<protein>
    <recommendedName>
        <fullName evidence="4">DUF2269 domain-containing protein</fullName>
    </recommendedName>
</protein>
<feature type="transmembrane region" description="Helical" evidence="1">
    <location>
        <begin position="54"/>
        <end position="73"/>
    </location>
</feature>
<name>A0ABP8HWW2_9BACT</name>
<feature type="transmembrane region" description="Helical" evidence="1">
    <location>
        <begin position="12"/>
        <end position="34"/>
    </location>
</feature>
<feature type="transmembrane region" description="Helical" evidence="1">
    <location>
        <begin position="85"/>
        <end position="103"/>
    </location>
</feature>
<evidence type="ECO:0000313" key="2">
    <source>
        <dbReference type="EMBL" id="GAA4346237.1"/>
    </source>
</evidence>
<dbReference type="Proteomes" id="UP001501153">
    <property type="component" value="Unassembled WGS sequence"/>
</dbReference>
<dbReference type="EMBL" id="BAABGZ010000003">
    <property type="protein sequence ID" value="GAA4346237.1"/>
    <property type="molecule type" value="Genomic_DNA"/>
</dbReference>
<feature type="transmembrane region" description="Helical" evidence="1">
    <location>
        <begin position="133"/>
        <end position="153"/>
    </location>
</feature>
<keyword evidence="1" id="KW-0812">Transmembrane</keyword>
<dbReference type="RefSeq" id="WP_345232706.1">
    <property type="nucleotide sequence ID" value="NZ_BAABGZ010000003.1"/>
</dbReference>
<evidence type="ECO:0000256" key="1">
    <source>
        <dbReference type="SAM" id="Phobius"/>
    </source>
</evidence>